<proteinExistence type="predicted"/>
<feature type="transmembrane region" description="Helical" evidence="1">
    <location>
        <begin position="6"/>
        <end position="26"/>
    </location>
</feature>
<evidence type="ECO:0000256" key="1">
    <source>
        <dbReference type="SAM" id="Phobius"/>
    </source>
</evidence>
<keyword evidence="1" id="KW-0472">Membrane</keyword>
<dbReference type="AlphaFoldDB" id="A0A934RCI9"/>
<feature type="transmembrane region" description="Helical" evidence="1">
    <location>
        <begin position="94"/>
        <end position="112"/>
    </location>
</feature>
<comment type="caution">
    <text evidence="2">The sequence shown here is derived from an EMBL/GenBank/DDBJ whole genome shotgun (WGS) entry which is preliminary data.</text>
</comment>
<reference evidence="2" key="1">
    <citation type="submission" date="2021-01" db="EMBL/GenBank/DDBJ databases">
        <title>Modified the classification status of verrucomicrobia.</title>
        <authorList>
            <person name="Feng X."/>
        </authorList>
    </citation>
    <scope>NUCLEOTIDE SEQUENCE</scope>
    <source>
        <strain evidence="2">KCTC 22201</strain>
    </source>
</reference>
<keyword evidence="3" id="KW-1185">Reference proteome</keyword>
<evidence type="ECO:0000313" key="3">
    <source>
        <dbReference type="Proteomes" id="UP000658278"/>
    </source>
</evidence>
<organism evidence="2 3">
    <name type="scientific">Haloferula rosea</name>
    <dbReference type="NCBI Taxonomy" id="490093"/>
    <lineage>
        <taxon>Bacteria</taxon>
        <taxon>Pseudomonadati</taxon>
        <taxon>Verrucomicrobiota</taxon>
        <taxon>Verrucomicrobiia</taxon>
        <taxon>Verrucomicrobiales</taxon>
        <taxon>Verrucomicrobiaceae</taxon>
        <taxon>Haloferula</taxon>
    </lineage>
</organism>
<keyword evidence="1" id="KW-0812">Transmembrane</keyword>
<keyword evidence="1" id="KW-1133">Transmembrane helix</keyword>
<dbReference type="Proteomes" id="UP000658278">
    <property type="component" value="Unassembled WGS sequence"/>
</dbReference>
<name>A0A934RCI9_9BACT</name>
<dbReference type="RefSeq" id="WP_200276462.1">
    <property type="nucleotide sequence ID" value="NZ_JAENII010000002.1"/>
</dbReference>
<dbReference type="EMBL" id="JAENII010000002">
    <property type="protein sequence ID" value="MBK1826101.1"/>
    <property type="molecule type" value="Genomic_DNA"/>
</dbReference>
<gene>
    <name evidence="2" type="ORF">JIN81_03660</name>
</gene>
<feature type="transmembrane region" description="Helical" evidence="1">
    <location>
        <begin position="118"/>
        <end position="147"/>
    </location>
</feature>
<protein>
    <submittedName>
        <fullName evidence="2">Uncharacterized protein</fullName>
    </submittedName>
</protein>
<sequence length="184" mass="20897">MGPVFRLVIILSGLLIIAVCIARWWFWGRVQMRGRRIECSMSVAEMYERLGVTKGKPSELRDATALGITLRDAGLHLLEADGNIIARKRRRGWWNLRVLPALILVILVFSFFNRSFSSMWVVAIGCLLIAAQVAIRVAGISVELMAVKRGWKELEKKGGFRRMDEEEAVLRCARASVWDTVLPW</sequence>
<evidence type="ECO:0000313" key="2">
    <source>
        <dbReference type="EMBL" id="MBK1826101.1"/>
    </source>
</evidence>
<accession>A0A934RCI9</accession>